<feature type="domain" description="ORC5 lid" evidence="9">
    <location>
        <begin position="268"/>
        <end position="315"/>
    </location>
</feature>
<evidence type="ECO:0000313" key="10">
    <source>
        <dbReference type="EMBL" id="KAF5399469.1"/>
    </source>
</evidence>
<dbReference type="GO" id="GO:0005664">
    <property type="term" value="C:nuclear origin of replication recognition complex"/>
    <property type="evidence" value="ECO:0007669"/>
    <property type="project" value="TreeGrafter"/>
</dbReference>
<organism evidence="10 11">
    <name type="scientific">Paragonimus heterotremus</name>
    <dbReference type="NCBI Taxonomy" id="100268"/>
    <lineage>
        <taxon>Eukaryota</taxon>
        <taxon>Metazoa</taxon>
        <taxon>Spiralia</taxon>
        <taxon>Lophotrochozoa</taxon>
        <taxon>Platyhelminthes</taxon>
        <taxon>Trematoda</taxon>
        <taxon>Digenea</taxon>
        <taxon>Plagiorchiida</taxon>
        <taxon>Troglotremata</taxon>
        <taxon>Troglotrematidae</taxon>
        <taxon>Paragonimus</taxon>
    </lineage>
</organism>
<evidence type="ECO:0000259" key="7">
    <source>
        <dbReference type="Pfam" id="PF13191"/>
    </source>
</evidence>
<dbReference type="GO" id="GO:0003688">
    <property type="term" value="F:DNA replication origin binding"/>
    <property type="evidence" value="ECO:0007669"/>
    <property type="project" value="TreeGrafter"/>
</dbReference>
<dbReference type="SUPFAM" id="SSF52540">
    <property type="entry name" value="P-loop containing nucleoside triphosphate hydrolases"/>
    <property type="match status" value="1"/>
</dbReference>
<name>A0A8J4T7S1_9TREM</name>
<keyword evidence="3" id="KW-0235">DNA replication</keyword>
<dbReference type="EMBL" id="LUCH01004028">
    <property type="protein sequence ID" value="KAF5399469.1"/>
    <property type="molecule type" value="Genomic_DNA"/>
</dbReference>
<dbReference type="OrthoDB" id="365981at2759"/>
<dbReference type="PANTHER" id="PTHR12705:SF0">
    <property type="entry name" value="ORIGIN RECOGNITION COMPLEX SUBUNIT 5"/>
    <property type="match status" value="1"/>
</dbReference>
<keyword evidence="4" id="KW-0547">Nucleotide-binding</keyword>
<dbReference type="PANTHER" id="PTHR12705">
    <property type="entry name" value="ORIGIN RECOGNITION COMPLEX SUBUNIT 5"/>
    <property type="match status" value="1"/>
</dbReference>
<evidence type="ECO:0000256" key="4">
    <source>
        <dbReference type="ARBA" id="ARBA00022741"/>
    </source>
</evidence>
<evidence type="ECO:0000259" key="8">
    <source>
        <dbReference type="Pfam" id="PF14630"/>
    </source>
</evidence>
<dbReference type="InterPro" id="IPR048866">
    <property type="entry name" value="ORC5_lid"/>
</dbReference>
<feature type="domain" description="Origin recognition complex subunit 5 C-terminal" evidence="8">
    <location>
        <begin position="354"/>
        <end position="509"/>
    </location>
</feature>
<comment type="subcellular location">
    <subcellularLocation>
        <location evidence="1">Nucleus</location>
    </subcellularLocation>
</comment>
<keyword evidence="6" id="KW-0539">Nucleus</keyword>
<proteinExistence type="inferred from homology"/>
<keyword evidence="11" id="KW-1185">Reference proteome</keyword>
<dbReference type="InterPro" id="IPR027417">
    <property type="entry name" value="P-loop_NTPase"/>
</dbReference>
<evidence type="ECO:0000256" key="6">
    <source>
        <dbReference type="ARBA" id="ARBA00023242"/>
    </source>
</evidence>
<dbReference type="InterPro" id="IPR047088">
    <property type="entry name" value="ORC5_C"/>
</dbReference>
<dbReference type="InterPro" id="IPR041664">
    <property type="entry name" value="AAA_16"/>
</dbReference>
<dbReference type="Gene3D" id="3.40.50.300">
    <property type="entry name" value="P-loop containing nucleotide triphosphate hydrolases"/>
    <property type="match status" value="1"/>
</dbReference>
<dbReference type="Proteomes" id="UP000748531">
    <property type="component" value="Unassembled WGS sequence"/>
</dbReference>
<dbReference type="Pfam" id="PF13191">
    <property type="entry name" value="AAA_16"/>
    <property type="match status" value="1"/>
</dbReference>
<dbReference type="GO" id="GO:0006270">
    <property type="term" value="P:DNA replication initiation"/>
    <property type="evidence" value="ECO:0007669"/>
    <property type="project" value="TreeGrafter"/>
</dbReference>
<protein>
    <submittedName>
        <fullName evidence="10">Origin recognition complex subunit</fullName>
    </submittedName>
</protein>
<keyword evidence="5" id="KW-0067">ATP-binding</keyword>
<evidence type="ECO:0000259" key="9">
    <source>
        <dbReference type="Pfam" id="PF21639"/>
    </source>
</evidence>
<reference evidence="10" key="1">
    <citation type="submission" date="2019-05" db="EMBL/GenBank/DDBJ databases">
        <title>Annotation for the trematode Paragonimus heterotremus.</title>
        <authorList>
            <person name="Choi Y.-J."/>
        </authorList>
    </citation>
    <scope>NUCLEOTIDE SEQUENCE</scope>
    <source>
        <strain evidence="10">LC</strain>
    </source>
</reference>
<evidence type="ECO:0000256" key="1">
    <source>
        <dbReference type="ARBA" id="ARBA00004123"/>
    </source>
</evidence>
<comment type="similarity">
    <text evidence="2">Belongs to the ORC5 family.</text>
</comment>
<evidence type="ECO:0000256" key="3">
    <source>
        <dbReference type="ARBA" id="ARBA00022705"/>
    </source>
</evidence>
<dbReference type="Pfam" id="PF21639">
    <property type="entry name" value="ORC5_lid"/>
    <property type="match status" value="1"/>
</dbReference>
<comment type="caution">
    <text evidence="10">The sequence shown here is derived from an EMBL/GenBank/DDBJ whole genome shotgun (WGS) entry which is preliminary data.</text>
</comment>
<dbReference type="Pfam" id="PF14630">
    <property type="entry name" value="ORC5_C"/>
    <property type="match status" value="1"/>
</dbReference>
<evidence type="ECO:0000313" key="11">
    <source>
        <dbReference type="Proteomes" id="UP000748531"/>
    </source>
</evidence>
<sequence>MFAGGPLGFINYALSNLSYNYFSSHFQYPCLFSSVAVMSTSPYSQIFGRSDEKQTLVALLGQNDPITPCIVINGPSGCGKSLLLSTTLSDLERLCNQKWILISCLEGCCSASHSALSSGASKVLFELILQSLRSKYVSDFPISECRCDGAASFMVSLCSLLKALSIDKPTSLVIVFDQAEKLRDADPLLLPLIVRLGSLVDEQLQRTGSIAHHSRVVTILVTRSPWEKFSSGTFHLEPVVVPISSYSRDQMTQILHSLQPHDASQARFQRFVDLLLTVCFPVCRNAGELIHLTKINWLAFEEPVVKGLIAPDDEWGQWKFAQPTLKRSLSNLYLRQEASTGNSAVRATTTSLELPYFTRFMLIAAFLASYNPREADKKFLVKNLGRHTNRMKRNEKTSEHSKALLLGPRVFPVDRLLAIFHALLRNESEPVPNTSLLISQIASLTALGLLSATSPANAIGGLHTLGANLGSSGFCEVDALANPRYRCMLSLETAKAIAQSVDFDLTAYLTDFSGVC</sequence>
<feature type="domain" description="Orc1-like AAA ATPase" evidence="7">
    <location>
        <begin position="46"/>
        <end position="199"/>
    </location>
</feature>
<accession>A0A8J4T7S1</accession>
<dbReference type="AlphaFoldDB" id="A0A8J4T7S1"/>
<evidence type="ECO:0000256" key="2">
    <source>
        <dbReference type="ARBA" id="ARBA00006269"/>
    </source>
</evidence>
<gene>
    <name evidence="10" type="ORF">PHET_07578</name>
</gene>
<dbReference type="InterPro" id="IPR020796">
    <property type="entry name" value="ORC5"/>
</dbReference>
<evidence type="ECO:0000256" key="5">
    <source>
        <dbReference type="ARBA" id="ARBA00022840"/>
    </source>
</evidence>